<keyword evidence="1" id="KW-0472">Membrane</keyword>
<keyword evidence="1" id="KW-1133">Transmembrane helix</keyword>
<dbReference type="EMBL" id="VBRC01000017">
    <property type="protein sequence ID" value="TLK22351.1"/>
    <property type="molecule type" value="Genomic_DNA"/>
</dbReference>
<feature type="transmembrane region" description="Helical" evidence="1">
    <location>
        <begin position="91"/>
        <end position="122"/>
    </location>
</feature>
<evidence type="ECO:0000313" key="2">
    <source>
        <dbReference type="EMBL" id="MBB5297100.1"/>
    </source>
</evidence>
<dbReference type="RefSeq" id="WP_129117998.1">
    <property type="nucleotide sequence ID" value="NZ_BSUI01000038.1"/>
</dbReference>
<evidence type="ECO:0000313" key="5">
    <source>
        <dbReference type="Proteomes" id="UP000536909"/>
    </source>
</evidence>
<name>A0AAJ5JXI0_9DEIO</name>
<feature type="transmembrane region" description="Helical" evidence="1">
    <location>
        <begin position="32"/>
        <end position="57"/>
    </location>
</feature>
<comment type="caution">
    <text evidence="3">The sequence shown here is derived from an EMBL/GenBank/DDBJ whole genome shotgun (WGS) entry which is preliminary data.</text>
</comment>
<reference evidence="2 5" key="2">
    <citation type="submission" date="2020-08" db="EMBL/GenBank/DDBJ databases">
        <title>Genomic Encyclopedia of Type Strains, Phase IV (KMG-IV): sequencing the most valuable type-strain genomes for metagenomic binning, comparative biology and taxonomic classification.</title>
        <authorList>
            <person name="Goeker M."/>
        </authorList>
    </citation>
    <scope>NUCLEOTIDE SEQUENCE [LARGE SCALE GENOMIC DNA]</scope>
    <source>
        <strain evidence="2 5">DSM 105434</strain>
    </source>
</reference>
<evidence type="ECO:0000313" key="3">
    <source>
        <dbReference type="EMBL" id="TLK22351.1"/>
    </source>
</evidence>
<gene>
    <name evidence="3" type="ORF">FCS05_17780</name>
    <name evidence="2" type="ORF">HNQ10_003966</name>
</gene>
<feature type="transmembrane region" description="Helical" evidence="1">
    <location>
        <begin position="134"/>
        <end position="153"/>
    </location>
</feature>
<keyword evidence="5" id="KW-1185">Reference proteome</keyword>
<evidence type="ECO:0000313" key="4">
    <source>
        <dbReference type="Proteomes" id="UP000308000"/>
    </source>
</evidence>
<dbReference type="Proteomes" id="UP000536909">
    <property type="component" value="Unassembled WGS sequence"/>
</dbReference>
<keyword evidence="1" id="KW-0812">Transmembrane</keyword>
<protein>
    <submittedName>
        <fullName evidence="3">Uncharacterized protein</fullName>
    </submittedName>
</protein>
<dbReference type="EMBL" id="JACHFV010000017">
    <property type="protein sequence ID" value="MBB5297100.1"/>
    <property type="molecule type" value="Genomic_DNA"/>
</dbReference>
<organism evidence="3 4">
    <name type="scientific">Deinococcus metallilatus</name>
    <dbReference type="NCBI Taxonomy" id="1211322"/>
    <lineage>
        <taxon>Bacteria</taxon>
        <taxon>Thermotogati</taxon>
        <taxon>Deinococcota</taxon>
        <taxon>Deinococci</taxon>
        <taxon>Deinococcales</taxon>
        <taxon>Deinococcaceae</taxon>
        <taxon>Deinococcus</taxon>
    </lineage>
</organism>
<proteinExistence type="predicted"/>
<evidence type="ECO:0000256" key="1">
    <source>
        <dbReference type="SAM" id="Phobius"/>
    </source>
</evidence>
<dbReference type="AlphaFoldDB" id="A0AAJ5JXI0"/>
<sequence>MRSQATRSPLTPPGRERIERDLAFLSPGQRQFFRLVIGVTRVLFVPVWLLLLAAWAARCLGLTLAAGRPAPRPALPPRPGTELLEVPGCRLYLMGAGVAVVLGLSSIIGMCFLPMITFLGAFSALQNGEGLPRVVTGILGAAGLEGLMLLVYFRHFRDLLAGK</sequence>
<accession>A0AAJ5JXI0</accession>
<reference evidence="3 4" key="1">
    <citation type="submission" date="2019-04" db="EMBL/GenBank/DDBJ databases">
        <title>Deinococcus metalilatus MA1002 mutant No.5.</title>
        <authorList>
            <person name="Park W."/>
            <person name="Park C."/>
        </authorList>
    </citation>
    <scope>NUCLEOTIDE SEQUENCE [LARGE SCALE GENOMIC DNA]</scope>
    <source>
        <strain evidence="3 4">MA1002-m5</strain>
    </source>
</reference>
<dbReference type="Proteomes" id="UP000308000">
    <property type="component" value="Unassembled WGS sequence"/>
</dbReference>